<dbReference type="PROSITE" id="PS50011">
    <property type="entry name" value="PROTEIN_KINASE_DOM"/>
    <property type="match status" value="1"/>
</dbReference>
<dbReference type="InterPro" id="IPR011009">
    <property type="entry name" value="Kinase-like_dom_sf"/>
</dbReference>
<name>A0A3M6TCR6_POCDA</name>
<dbReference type="PANTHER" id="PTHR48014">
    <property type="entry name" value="SERINE/THREONINE-PROTEIN KINASE FRAY2"/>
    <property type="match status" value="1"/>
</dbReference>
<comment type="caution">
    <text evidence="3">The sequence shown here is derived from an EMBL/GenBank/DDBJ whole genome shotgun (WGS) entry which is preliminary data.</text>
</comment>
<dbReference type="EMBL" id="RCHS01003856">
    <property type="protein sequence ID" value="RMX39160.1"/>
    <property type="molecule type" value="Genomic_DNA"/>
</dbReference>
<accession>A0A3M6TCR6</accession>
<organism evidence="3 4">
    <name type="scientific">Pocillopora damicornis</name>
    <name type="common">Cauliflower coral</name>
    <name type="synonym">Millepora damicornis</name>
    <dbReference type="NCBI Taxonomy" id="46731"/>
    <lineage>
        <taxon>Eukaryota</taxon>
        <taxon>Metazoa</taxon>
        <taxon>Cnidaria</taxon>
        <taxon>Anthozoa</taxon>
        <taxon>Hexacorallia</taxon>
        <taxon>Scleractinia</taxon>
        <taxon>Astrocoeniina</taxon>
        <taxon>Pocilloporidae</taxon>
        <taxon>Pocillopora</taxon>
    </lineage>
</organism>
<evidence type="ECO:0000313" key="3">
    <source>
        <dbReference type="EMBL" id="RMX39160.1"/>
    </source>
</evidence>
<gene>
    <name evidence="3" type="ORF">pdam_00021474</name>
</gene>
<dbReference type="AlphaFoldDB" id="A0A3M6TCR6"/>
<protein>
    <recommendedName>
        <fullName evidence="2">Protein kinase domain-containing protein</fullName>
    </recommendedName>
</protein>
<sequence>MTHLCICVDTAHVAVSPAEIVNQAPNQQISTDQGTMSLEVLNLCQSRMVFLPNPLEYKLLNFIGKGFDELSKVYVASHCPSKSLVVVKQTNVDVQNPAQLEDLKNEVQVMRSLCHPNILPFYCSFVTRHEVWHVLPLMQLGSCSDILKTRFHDGMGEIIVAAILYEVLQGLEYLHKMGIIHRAIKGSHILLGADGTVCLSGLRKSIMLLQESKSSRIAHHFPAHAVAVLPWMAPEILQQDLQGYDYKSDIYSVGITAIQLARGTVPYIGMPPTKVLLEKLKGSTPKLCDSLVMNDVDTSAQLTSATDSGFGSDLPSAGEGKESNQVTFQGLFSLAFQQVVDSCLQRDPSLRNNYNFPLIDRPTAPGLASHVFFKQVKRKAKELLPDLLSSVPSLANCERDKRIDQENATAGASEDLGAITLDEWTF</sequence>
<comment type="similarity">
    <text evidence="1">Belongs to the protein kinase superfamily. STE Ser/Thr protein kinase family. STE20 subfamily.</text>
</comment>
<dbReference type="Proteomes" id="UP000275408">
    <property type="component" value="Unassembled WGS sequence"/>
</dbReference>
<reference evidence="3 4" key="1">
    <citation type="journal article" date="2018" name="Sci. Rep.">
        <title>Comparative analysis of the Pocillopora damicornis genome highlights role of immune system in coral evolution.</title>
        <authorList>
            <person name="Cunning R."/>
            <person name="Bay R.A."/>
            <person name="Gillette P."/>
            <person name="Baker A.C."/>
            <person name="Traylor-Knowles N."/>
        </authorList>
    </citation>
    <scope>NUCLEOTIDE SEQUENCE [LARGE SCALE GENOMIC DNA]</scope>
    <source>
        <strain evidence="3">RSMAS</strain>
        <tissue evidence="3">Whole animal</tissue>
    </source>
</reference>
<dbReference type="InterPro" id="IPR000719">
    <property type="entry name" value="Prot_kinase_dom"/>
</dbReference>
<feature type="domain" description="Protein kinase" evidence="2">
    <location>
        <begin position="57"/>
        <end position="373"/>
    </location>
</feature>
<proteinExistence type="inferred from homology"/>
<keyword evidence="4" id="KW-1185">Reference proteome</keyword>
<dbReference type="Gene3D" id="1.10.510.10">
    <property type="entry name" value="Transferase(Phosphotransferase) domain 1"/>
    <property type="match status" value="1"/>
</dbReference>
<dbReference type="GO" id="GO:1902554">
    <property type="term" value="C:serine/threonine protein kinase complex"/>
    <property type="evidence" value="ECO:0007669"/>
    <property type="project" value="TreeGrafter"/>
</dbReference>
<dbReference type="GO" id="GO:0004672">
    <property type="term" value="F:protein kinase activity"/>
    <property type="evidence" value="ECO:0007669"/>
    <property type="project" value="InterPro"/>
</dbReference>
<dbReference type="GO" id="GO:0005524">
    <property type="term" value="F:ATP binding"/>
    <property type="evidence" value="ECO:0007669"/>
    <property type="project" value="InterPro"/>
</dbReference>
<evidence type="ECO:0000259" key="2">
    <source>
        <dbReference type="PROSITE" id="PS50011"/>
    </source>
</evidence>
<evidence type="ECO:0000313" key="4">
    <source>
        <dbReference type="Proteomes" id="UP000275408"/>
    </source>
</evidence>
<dbReference type="GO" id="GO:0043539">
    <property type="term" value="F:protein serine/threonine kinase activator activity"/>
    <property type="evidence" value="ECO:0007669"/>
    <property type="project" value="InterPro"/>
</dbReference>
<dbReference type="InterPro" id="IPR047173">
    <property type="entry name" value="STRAD_A/B-like"/>
</dbReference>
<dbReference type="Gene3D" id="3.30.200.20">
    <property type="entry name" value="Phosphorylase Kinase, domain 1"/>
    <property type="match status" value="1"/>
</dbReference>
<dbReference type="OrthoDB" id="840771at2759"/>
<dbReference type="STRING" id="46731.A0A3M6TCR6"/>
<dbReference type="PANTHER" id="PTHR48014:SF21">
    <property type="entry name" value="SERINE_THREONINE-PROTEIN KINASE FRAY2"/>
    <property type="match status" value="1"/>
</dbReference>
<evidence type="ECO:0000256" key="1">
    <source>
        <dbReference type="ARBA" id="ARBA00008874"/>
    </source>
</evidence>
<dbReference type="Pfam" id="PF00069">
    <property type="entry name" value="Pkinase"/>
    <property type="match status" value="1"/>
</dbReference>
<dbReference type="SUPFAM" id="SSF56112">
    <property type="entry name" value="Protein kinase-like (PK-like)"/>
    <property type="match status" value="1"/>
</dbReference>
<dbReference type="GO" id="GO:0006611">
    <property type="term" value="P:protein export from nucleus"/>
    <property type="evidence" value="ECO:0007669"/>
    <property type="project" value="TreeGrafter"/>
</dbReference>